<feature type="transmembrane region" description="Helical" evidence="1">
    <location>
        <begin position="350"/>
        <end position="373"/>
    </location>
</feature>
<feature type="transmembrane region" description="Helical" evidence="1">
    <location>
        <begin position="460"/>
        <end position="479"/>
    </location>
</feature>
<evidence type="ECO:0000256" key="1">
    <source>
        <dbReference type="SAM" id="Phobius"/>
    </source>
</evidence>
<dbReference type="OrthoDB" id="387367at2"/>
<protein>
    <recommendedName>
        <fullName evidence="4">Transmembrane protein</fullName>
    </recommendedName>
</protein>
<keyword evidence="1" id="KW-0472">Membrane</keyword>
<reference evidence="2 3" key="1">
    <citation type="submission" date="2019-11" db="EMBL/GenBank/DDBJ databases">
        <title>Complete genome sequence of Spiroplasma tabanidicola TAUS-1 (DSM 22603).</title>
        <authorList>
            <person name="Huang C.-T."/>
            <person name="Lin Y.-C."/>
            <person name="Kuo C.-H."/>
        </authorList>
    </citation>
    <scope>NUCLEOTIDE SEQUENCE [LARGE SCALE GENOMIC DNA]</scope>
    <source>
        <strain evidence="2 3">TAUS-1</strain>
    </source>
</reference>
<accession>A0A6I6C4P7</accession>
<name>A0A6I6C4P7_9MOLU</name>
<organism evidence="2 3">
    <name type="scientific">Spiroplasma tabanidicola</name>
    <dbReference type="NCBI Taxonomy" id="324079"/>
    <lineage>
        <taxon>Bacteria</taxon>
        <taxon>Bacillati</taxon>
        <taxon>Mycoplasmatota</taxon>
        <taxon>Mollicutes</taxon>
        <taxon>Entomoplasmatales</taxon>
        <taxon>Spiroplasmataceae</taxon>
        <taxon>Spiroplasma</taxon>
    </lineage>
</organism>
<dbReference type="RefSeq" id="WP_156006081.1">
    <property type="nucleotide sequence ID" value="NZ_CP046276.1"/>
</dbReference>
<feature type="transmembrane region" description="Helical" evidence="1">
    <location>
        <begin position="408"/>
        <end position="431"/>
    </location>
</feature>
<keyword evidence="1" id="KW-0812">Transmembrane</keyword>
<dbReference type="NCBIfam" id="NF045846">
    <property type="entry name" value="MSC0882_dom"/>
    <property type="match status" value="1"/>
</dbReference>
<evidence type="ECO:0000313" key="3">
    <source>
        <dbReference type="Proteomes" id="UP000424468"/>
    </source>
</evidence>
<evidence type="ECO:0000313" key="2">
    <source>
        <dbReference type="EMBL" id="QGS51777.1"/>
    </source>
</evidence>
<feature type="transmembrane region" description="Helical" evidence="1">
    <location>
        <begin position="309"/>
        <end position="330"/>
    </location>
</feature>
<keyword evidence="3" id="KW-1185">Reference proteome</keyword>
<dbReference type="InterPro" id="IPR059214">
    <property type="entry name" value="MSC_0882-like"/>
</dbReference>
<evidence type="ECO:0008006" key="4">
    <source>
        <dbReference type="Google" id="ProtNLM"/>
    </source>
</evidence>
<dbReference type="EMBL" id="CP046276">
    <property type="protein sequence ID" value="QGS51777.1"/>
    <property type="molecule type" value="Genomic_DNA"/>
</dbReference>
<feature type="transmembrane region" description="Helical" evidence="1">
    <location>
        <begin position="512"/>
        <end position="535"/>
    </location>
</feature>
<keyword evidence="1" id="KW-1133">Transmembrane helix</keyword>
<dbReference type="Proteomes" id="UP000424468">
    <property type="component" value="Chromosome"/>
</dbReference>
<sequence length="551" mass="65274">MSVFKKITSSIIGGSNRENQQNIVDDFAFQQNQMNMPNQNNYPINQFNHHHQYNSNNMQQNQFNNPQMQQGFSNPTSMYQEQLINQKNYVPMQNNNQYMETNLYNEPQVVNNSYQNPYINNPNQYQPQSQNLNYQPQNNPNLNFTNAQQGYIQPEFQNYPRKNRNPNNYYNDNMLQQPALDFDNINQIDYGNYYDPNQEYLQNQNYINQNLYQGHIQYTNHIEQQKMQNQGFNNYQANQNMYQNQYFNQAQTYYRPESYAANQMVGYQRSPANNYNGYNNNTYKQRFSKSNIIPNEIAKEIRAEKLRNALLFLIGLTGIIATSLMLAIYYKTSNQNEKWLIFSRKHTIYPFFSIFLLLISTCFFFMSVTDYTLLTSNVKKYERDLLNGREIVPYFITRNYRSIIARSVYINWIGFSTYIVGAICLGILYGLQALYKEHPDEPITIFFWKIGTMKSFESDIIVNIVVLMSVFGVHILNIITSRSRKNNIISYYGYEIIPQHEINAIRKKANKICLIIFIVVCCIILFAILIPWLVIRKKKGLSWKPWQRSKN</sequence>
<gene>
    <name evidence="2" type="ORF">STABA_v1c04140</name>
</gene>
<proteinExistence type="predicted"/>
<dbReference type="AlphaFoldDB" id="A0A6I6C4P7"/>
<dbReference type="KEGG" id="stab:STABA_v1c04140"/>